<dbReference type="RefSeq" id="XP_007744474.1">
    <property type="nucleotide sequence ID" value="XM_007746284.1"/>
</dbReference>
<dbReference type="EMBL" id="AMGX01000008">
    <property type="protein sequence ID" value="EXJ70695.1"/>
    <property type="molecule type" value="Genomic_DNA"/>
</dbReference>
<evidence type="ECO:0000313" key="2">
    <source>
        <dbReference type="EMBL" id="EXJ70695.1"/>
    </source>
</evidence>
<comment type="caution">
    <text evidence="2">The sequence shown here is derived from an EMBL/GenBank/DDBJ whole genome shotgun (WGS) entry which is preliminary data.</text>
</comment>
<evidence type="ECO:0000256" key="1">
    <source>
        <dbReference type="SAM" id="MobiDB-lite"/>
    </source>
</evidence>
<proteinExistence type="predicted"/>
<dbReference type="Proteomes" id="UP000019471">
    <property type="component" value="Unassembled WGS sequence"/>
</dbReference>
<sequence length="141" mass="15249">MSTPKHASIFSRLSSSSASVRSSSSTEPSIPKSCRDAIRARYAKDGKGHDFNLTYPYNTDIIIASGASSAHSSEVPLGCRDFKLRYAKDGKGHDFAPTYTYSPSPADDSSVSLAASDAMPAGCRDYNKNMRYAWHQGRQGS</sequence>
<feature type="region of interest" description="Disordered" evidence="1">
    <location>
        <begin position="1"/>
        <end position="32"/>
    </location>
</feature>
<dbReference type="HOGENOM" id="CLU_1835229_0_0_1"/>
<accession>W9X037</accession>
<dbReference type="GeneID" id="19190401"/>
<protein>
    <submittedName>
        <fullName evidence="2">Uncharacterized protein</fullName>
    </submittedName>
</protein>
<feature type="compositionally biased region" description="Low complexity" evidence="1">
    <location>
        <begin position="8"/>
        <end position="32"/>
    </location>
</feature>
<gene>
    <name evidence="2" type="ORF">A1O5_05685</name>
</gene>
<reference evidence="2 3" key="1">
    <citation type="submission" date="2013-03" db="EMBL/GenBank/DDBJ databases">
        <title>The Genome Sequence of Cladophialophora psammophila CBS 110553.</title>
        <authorList>
            <consortium name="The Broad Institute Genomics Platform"/>
            <person name="Cuomo C."/>
            <person name="de Hoog S."/>
            <person name="Gorbushina A."/>
            <person name="Walker B."/>
            <person name="Young S.K."/>
            <person name="Zeng Q."/>
            <person name="Gargeya S."/>
            <person name="Fitzgerald M."/>
            <person name="Haas B."/>
            <person name="Abouelleil A."/>
            <person name="Allen A.W."/>
            <person name="Alvarado L."/>
            <person name="Arachchi H.M."/>
            <person name="Berlin A.M."/>
            <person name="Chapman S.B."/>
            <person name="Gainer-Dewar J."/>
            <person name="Goldberg J."/>
            <person name="Griggs A."/>
            <person name="Gujja S."/>
            <person name="Hansen M."/>
            <person name="Howarth C."/>
            <person name="Imamovic A."/>
            <person name="Ireland A."/>
            <person name="Larimer J."/>
            <person name="McCowan C."/>
            <person name="Murphy C."/>
            <person name="Pearson M."/>
            <person name="Poon T.W."/>
            <person name="Priest M."/>
            <person name="Roberts A."/>
            <person name="Saif S."/>
            <person name="Shea T."/>
            <person name="Sisk P."/>
            <person name="Sykes S."/>
            <person name="Wortman J."/>
            <person name="Nusbaum C."/>
            <person name="Birren B."/>
        </authorList>
    </citation>
    <scope>NUCLEOTIDE SEQUENCE [LARGE SCALE GENOMIC DNA]</scope>
    <source>
        <strain evidence="2 3">CBS 110553</strain>
    </source>
</reference>
<evidence type="ECO:0000313" key="3">
    <source>
        <dbReference type="Proteomes" id="UP000019471"/>
    </source>
</evidence>
<organism evidence="2 3">
    <name type="scientific">Cladophialophora psammophila CBS 110553</name>
    <dbReference type="NCBI Taxonomy" id="1182543"/>
    <lineage>
        <taxon>Eukaryota</taxon>
        <taxon>Fungi</taxon>
        <taxon>Dikarya</taxon>
        <taxon>Ascomycota</taxon>
        <taxon>Pezizomycotina</taxon>
        <taxon>Eurotiomycetes</taxon>
        <taxon>Chaetothyriomycetidae</taxon>
        <taxon>Chaetothyriales</taxon>
        <taxon>Herpotrichiellaceae</taxon>
        <taxon>Cladophialophora</taxon>
    </lineage>
</organism>
<name>W9X037_9EURO</name>
<dbReference type="AlphaFoldDB" id="W9X037"/>
<keyword evidence="3" id="KW-1185">Reference proteome</keyword>